<name>A0AA39P7R7_9AGAR</name>
<organism evidence="1 2">
    <name type="scientific">Armillaria novae-zelandiae</name>
    <dbReference type="NCBI Taxonomy" id="153914"/>
    <lineage>
        <taxon>Eukaryota</taxon>
        <taxon>Fungi</taxon>
        <taxon>Dikarya</taxon>
        <taxon>Basidiomycota</taxon>
        <taxon>Agaricomycotina</taxon>
        <taxon>Agaricomycetes</taxon>
        <taxon>Agaricomycetidae</taxon>
        <taxon>Agaricales</taxon>
        <taxon>Marasmiineae</taxon>
        <taxon>Physalacriaceae</taxon>
        <taxon>Armillaria</taxon>
    </lineage>
</organism>
<evidence type="ECO:0000313" key="1">
    <source>
        <dbReference type="EMBL" id="KAK0479170.1"/>
    </source>
</evidence>
<sequence>MNDGLNCVLCGRPVDDSFYYRTMCMLGHGLNEKTFIQRFMRWQRTMRLVITEWCDEWLKISLISWCYDKLRRSPPIYHKRPNFPETTLSALAETGHEKLTIPVLNQRSYTGNKPVISSALADTRCVDLGIGGLLENLNTTLGTSYSLGSKILRFFGMAQRNSLQSLLEPFIERNDDFGTAYAYLRPYWYDYDVVGIKQKLHTCEEEDATMRRKALVDGRITERDVPPRRVWDLYANRVVPYWVARRYPWGISHAWVHEQERVSVMTPINGKEWPVPMPNDGNLDLVRIELLNSRHRDAPDFRAEYAWLDIICLRQQGGKGEHLRPEEWNLDVPTIGSMYQQWSVVCYFNGLGRPLRLTLGDLESDRSWFRRAWTLQEITGDAIIGGESGDDPMEPEVQRRFDEQLLSLREIRRRDVTLEIVAQMQHRVSTKALDKVAGLVYLLRTHSIPIYKPDQSEVDAWEALVDCMVPWNRAELFFYYPEPGNGKKRWRPSWQQVMANETLVPNVHPWPGKVGQTEDTDTDWYDGYCIQSVDVEGLSEVPKDKPRLGQLIFENPAGSPHTLKIVADHAYPIPDGSYTVLGCSGMLSQNLYHWAVGRLRDDGKFEKLSVFSLADDEQVKPSELGLDNKVKMILC</sequence>
<dbReference type="AlphaFoldDB" id="A0AA39P7R7"/>
<comment type="caution">
    <text evidence="1">The sequence shown here is derived from an EMBL/GenBank/DDBJ whole genome shotgun (WGS) entry which is preliminary data.</text>
</comment>
<reference evidence="1" key="1">
    <citation type="submission" date="2023-06" db="EMBL/GenBank/DDBJ databases">
        <authorList>
            <consortium name="Lawrence Berkeley National Laboratory"/>
            <person name="Ahrendt S."/>
            <person name="Sahu N."/>
            <person name="Indic B."/>
            <person name="Wong-Bajracharya J."/>
            <person name="Merenyi Z."/>
            <person name="Ke H.-M."/>
            <person name="Monk M."/>
            <person name="Kocsube S."/>
            <person name="Drula E."/>
            <person name="Lipzen A."/>
            <person name="Balint B."/>
            <person name="Henrissat B."/>
            <person name="Andreopoulos B."/>
            <person name="Martin F.M."/>
            <person name="Harder C.B."/>
            <person name="Rigling D."/>
            <person name="Ford K.L."/>
            <person name="Foster G.D."/>
            <person name="Pangilinan J."/>
            <person name="Papanicolaou A."/>
            <person name="Barry K."/>
            <person name="LaButti K."/>
            <person name="Viragh M."/>
            <person name="Koriabine M."/>
            <person name="Yan M."/>
            <person name="Riley R."/>
            <person name="Champramary S."/>
            <person name="Plett K.L."/>
            <person name="Tsai I.J."/>
            <person name="Slot J."/>
            <person name="Sipos G."/>
            <person name="Plett J."/>
            <person name="Nagy L.G."/>
            <person name="Grigoriev I.V."/>
        </authorList>
    </citation>
    <scope>NUCLEOTIDE SEQUENCE</scope>
    <source>
        <strain evidence="1">ICMP 16352</strain>
    </source>
</reference>
<proteinExistence type="predicted"/>
<protein>
    <recommendedName>
        <fullName evidence="3">Heterokaryon incompatibility domain-containing protein</fullName>
    </recommendedName>
</protein>
<evidence type="ECO:0000313" key="2">
    <source>
        <dbReference type="Proteomes" id="UP001175227"/>
    </source>
</evidence>
<keyword evidence="2" id="KW-1185">Reference proteome</keyword>
<dbReference type="EMBL" id="JAUEPR010000012">
    <property type="protein sequence ID" value="KAK0479170.1"/>
    <property type="molecule type" value="Genomic_DNA"/>
</dbReference>
<dbReference type="Proteomes" id="UP001175227">
    <property type="component" value="Unassembled WGS sequence"/>
</dbReference>
<accession>A0AA39P7R7</accession>
<gene>
    <name evidence="1" type="ORF">IW261DRAFT_165537</name>
</gene>
<evidence type="ECO:0008006" key="3">
    <source>
        <dbReference type="Google" id="ProtNLM"/>
    </source>
</evidence>